<accession>A0AAJ4XBY3</accession>
<evidence type="ECO:0000313" key="1">
    <source>
        <dbReference type="EMBL" id="SNV51089.1"/>
    </source>
</evidence>
<dbReference type="AlphaFoldDB" id="A0AAJ4XBY3"/>
<sequence length="125" mass="14568">MDKLLKFKKYISVVCCSLIIIACNNHNRNFRYVQTIPDSLRTEEEKIIAHKLIEVLVQDIYVQDNKVALKSSKSDFKSKGIPLEYFNKLKDDIKITNKYLNSNKVNNMQELVDSLKSNLKSELEK</sequence>
<dbReference type="Proteomes" id="UP000215355">
    <property type="component" value="Chromosome 1"/>
</dbReference>
<reference evidence="1 2" key="1">
    <citation type="submission" date="2017-06" db="EMBL/GenBank/DDBJ databases">
        <authorList>
            <consortium name="Pathogen Informatics"/>
        </authorList>
    </citation>
    <scope>NUCLEOTIDE SEQUENCE [LARGE SCALE GENOMIC DNA]</scope>
    <source>
        <strain evidence="1 2">NCTC12149</strain>
    </source>
</reference>
<dbReference type="KEGG" id="smiz:4412673_02268"/>
<dbReference type="EMBL" id="LT906468">
    <property type="protein sequence ID" value="SNV51089.1"/>
    <property type="molecule type" value="Genomic_DNA"/>
</dbReference>
<evidence type="ECO:0008006" key="3">
    <source>
        <dbReference type="Google" id="ProtNLM"/>
    </source>
</evidence>
<evidence type="ECO:0000313" key="2">
    <source>
        <dbReference type="Proteomes" id="UP000215355"/>
    </source>
</evidence>
<protein>
    <recommendedName>
        <fullName evidence="3">DUF4296 domain-containing protein</fullName>
    </recommendedName>
</protein>
<name>A0AAJ4XBY3_9SPHI</name>
<gene>
    <name evidence="1" type="ORF">SAMEA4412673_02268</name>
</gene>
<proteinExistence type="predicted"/>
<dbReference type="RefSeq" id="WP_093096837.1">
    <property type="nucleotide sequence ID" value="NZ_FNGK01000001.1"/>
</dbReference>
<dbReference type="PROSITE" id="PS51257">
    <property type="entry name" value="PROKAR_LIPOPROTEIN"/>
    <property type="match status" value="1"/>
</dbReference>
<organism evidence="1 2">
    <name type="scientific">Sphingobacterium mizutaii</name>
    <dbReference type="NCBI Taxonomy" id="1010"/>
    <lineage>
        <taxon>Bacteria</taxon>
        <taxon>Pseudomonadati</taxon>
        <taxon>Bacteroidota</taxon>
        <taxon>Sphingobacteriia</taxon>
        <taxon>Sphingobacteriales</taxon>
        <taxon>Sphingobacteriaceae</taxon>
        <taxon>Sphingobacterium</taxon>
    </lineage>
</organism>